<keyword evidence="3" id="KW-1003">Cell membrane</keyword>
<evidence type="ECO:0000256" key="10">
    <source>
        <dbReference type="ARBA" id="ARBA00031484"/>
    </source>
</evidence>
<accession>A0ABU9ICQ9</accession>
<keyword evidence="4" id="KW-0997">Cell inner membrane</keyword>
<dbReference type="Proteomes" id="UP001497045">
    <property type="component" value="Unassembled WGS sequence"/>
</dbReference>
<evidence type="ECO:0000256" key="4">
    <source>
        <dbReference type="ARBA" id="ARBA00022519"/>
    </source>
</evidence>
<evidence type="ECO:0000313" key="17">
    <source>
        <dbReference type="Proteomes" id="UP001497045"/>
    </source>
</evidence>
<keyword evidence="14" id="KW-0697">Rotamase</keyword>
<comment type="caution">
    <text evidence="16">The sequence shown here is derived from an EMBL/GenBank/DDBJ whole genome shotgun (WGS) entry which is preliminary data.</text>
</comment>
<evidence type="ECO:0000256" key="3">
    <source>
        <dbReference type="ARBA" id="ARBA00022475"/>
    </source>
</evidence>
<evidence type="ECO:0000256" key="9">
    <source>
        <dbReference type="ARBA" id="ARBA00030642"/>
    </source>
</evidence>
<dbReference type="SUPFAM" id="SSF54534">
    <property type="entry name" value="FKBP-like"/>
    <property type="match status" value="1"/>
</dbReference>
<evidence type="ECO:0000259" key="15">
    <source>
        <dbReference type="PROSITE" id="PS50198"/>
    </source>
</evidence>
<sequence length="643" mass="69890">MIQLFRRFFQSKIGIGVTLAFLALIAVAFASSDVANNSLFGGVAGGDRVANVGDQTLTTADLIQNANSAVQQSRAENPTITMESFIADGGLDDVLEQMLTRAAISEFGKAMGLRASQATVNSELRATGIFNGLNGEFDPEVFRTWVRQQGLTEDRVLEDVAMGIQAEQLLMPISYGMTVPDSIARRYAGMFNETRVGLAAGFTAVAFAPDEDPTDEQLETYYQANRGAYVRPERRVIRYATFDRTALDDIAPVTDEQIARRYERDAAVYAPIETRSFTQLVLPTQAAAQAVIDEVNGGVSLEASAREKGLQTVTLSGVSREDIEEQASENVADAAFAAQSGDLARPARGNLGWYVLRVDQVTQNSGQTLEQASEGIRQQLFEERQQLALNEFTERLEDEFRNGRSLTEAAEELGLEVTTSRQATATGQVYGTQESVAPQVARIIPFAFQVDAGDPQLNELVPGEQYLIFDVSEVVPSAAAPLAEIRDDVVTAWRREQGMAEAGAAAARVIERIEGGATFAEAVAAEEVSLPAPEPLRLNRRELAEQGQLSLASILFFSMAEGSTKPVELADVSTWFVVQLSEIEQPEIDAEDQRFAETRQQLVASLGEEYVVQFVTAMQGSLEAETNEVAVEAVRAQLLGLNN</sequence>
<evidence type="ECO:0000313" key="16">
    <source>
        <dbReference type="EMBL" id="MEL1250202.1"/>
    </source>
</evidence>
<dbReference type="InterPro" id="IPR046357">
    <property type="entry name" value="PPIase_dom_sf"/>
</dbReference>
<dbReference type="EMBL" id="JBBYHV010000001">
    <property type="protein sequence ID" value="MEL1250202.1"/>
    <property type="molecule type" value="Genomic_DNA"/>
</dbReference>
<evidence type="ECO:0000256" key="8">
    <source>
        <dbReference type="ARBA" id="ARBA00023186"/>
    </source>
</evidence>
<dbReference type="GO" id="GO:0016853">
    <property type="term" value="F:isomerase activity"/>
    <property type="evidence" value="ECO:0007669"/>
    <property type="project" value="UniProtKB-KW"/>
</dbReference>
<keyword evidence="17" id="KW-1185">Reference proteome</keyword>
<comment type="similarity">
    <text evidence="11">Belongs to the PpiD chaperone family.</text>
</comment>
<evidence type="ECO:0000256" key="11">
    <source>
        <dbReference type="ARBA" id="ARBA00038408"/>
    </source>
</evidence>
<name>A0ABU9ICQ9_9SPHN</name>
<keyword evidence="14 16" id="KW-0413">Isomerase</keyword>
<organism evidence="16 17">
    <name type="scientific">Aurantiacibacter gilvus</name>
    <dbReference type="NCBI Taxonomy" id="3139141"/>
    <lineage>
        <taxon>Bacteria</taxon>
        <taxon>Pseudomonadati</taxon>
        <taxon>Pseudomonadota</taxon>
        <taxon>Alphaproteobacteria</taxon>
        <taxon>Sphingomonadales</taxon>
        <taxon>Erythrobacteraceae</taxon>
        <taxon>Aurantiacibacter</taxon>
    </lineage>
</organism>
<proteinExistence type="inferred from homology"/>
<dbReference type="PROSITE" id="PS50198">
    <property type="entry name" value="PPIC_PPIASE_2"/>
    <property type="match status" value="1"/>
</dbReference>
<keyword evidence="6" id="KW-1133">Transmembrane helix</keyword>
<dbReference type="InterPro" id="IPR052029">
    <property type="entry name" value="PpiD_chaperone"/>
</dbReference>
<keyword evidence="5" id="KW-0812">Transmembrane</keyword>
<dbReference type="Pfam" id="PF13145">
    <property type="entry name" value="Rotamase_2"/>
    <property type="match status" value="1"/>
</dbReference>
<dbReference type="SUPFAM" id="SSF109998">
    <property type="entry name" value="Triger factor/SurA peptide-binding domain-like"/>
    <property type="match status" value="1"/>
</dbReference>
<keyword evidence="8" id="KW-0143">Chaperone</keyword>
<evidence type="ECO:0000256" key="7">
    <source>
        <dbReference type="ARBA" id="ARBA00023136"/>
    </source>
</evidence>
<protein>
    <recommendedName>
        <fullName evidence="2">Parvulin-like PPIase</fullName>
    </recommendedName>
    <alternativeName>
        <fullName evidence="9">Peptidyl-prolyl cis-trans isomerase plp</fullName>
    </alternativeName>
    <alternativeName>
        <fullName evidence="12">Periplasmic chaperone PpiD</fullName>
    </alternativeName>
    <alternativeName>
        <fullName evidence="13">Periplasmic folding chaperone</fullName>
    </alternativeName>
    <alternativeName>
        <fullName evidence="10">Rotamase plp</fullName>
    </alternativeName>
</protein>
<dbReference type="PANTHER" id="PTHR47529:SF1">
    <property type="entry name" value="PERIPLASMIC CHAPERONE PPID"/>
    <property type="match status" value="1"/>
</dbReference>
<evidence type="ECO:0000256" key="12">
    <source>
        <dbReference type="ARBA" id="ARBA00040743"/>
    </source>
</evidence>
<evidence type="ECO:0000256" key="2">
    <source>
        <dbReference type="ARBA" id="ARBA00018370"/>
    </source>
</evidence>
<gene>
    <name evidence="16" type="ORF">AAEO60_05915</name>
</gene>
<evidence type="ECO:0000256" key="6">
    <source>
        <dbReference type="ARBA" id="ARBA00022989"/>
    </source>
</evidence>
<dbReference type="Pfam" id="PF13624">
    <property type="entry name" value="SurA_N_3"/>
    <property type="match status" value="1"/>
</dbReference>
<feature type="domain" description="PpiC" evidence="15">
    <location>
        <begin position="271"/>
        <end position="360"/>
    </location>
</feature>
<dbReference type="PANTHER" id="PTHR47529">
    <property type="entry name" value="PEPTIDYL-PROLYL CIS-TRANS ISOMERASE D"/>
    <property type="match status" value="1"/>
</dbReference>
<dbReference type="InterPro" id="IPR027304">
    <property type="entry name" value="Trigger_fact/SurA_dom_sf"/>
</dbReference>
<evidence type="ECO:0000256" key="1">
    <source>
        <dbReference type="ARBA" id="ARBA00004382"/>
    </source>
</evidence>
<comment type="subcellular location">
    <subcellularLocation>
        <location evidence="1">Cell inner membrane</location>
        <topology evidence="1">Single-pass type II membrane protein</topology>
        <orientation evidence="1">Periplasmic side</orientation>
    </subcellularLocation>
</comment>
<dbReference type="InterPro" id="IPR000297">
    <property type="entry name" value="PPIase_PpiC"/>
</dbReference>
<evidence type="ECO:0000256" key="14">
    <source>
        <dbReference type="PROSITE-ProRule" id="PRU00278"/>
    </source>
</evidence>
<evidence type="ECO:0000256" key="13">
    <source>
        <dbReference type="ARBA" id="ARBA00042775"/>
    </source>
</evidence>
<keyword evidence="7" id="KW-0472">Membrane</keyword>
<dbReference type="RefSeq" id="WP_341672716.1">
    <property type="nucleotide sequence ID" value="NZ_JBBYHV010000001.1"/>
</dbReference>
<dbReference type="Gene3D" id="3.10.50.40">
    <property type="match status" value="1"/>
</dbReference>
<evidence type="ECO:0000256" key="5">
    <source>
        <dbReference type="ARBA" id="ARBA00022692"/>
    </source>
</evidence>
<reference evidence="16 17" key="1">
    <citation type="submission" date="2024-04" db="EMBL/GenBank/DDBJ databases">
        <title>Aurantiacibacter sp. DGU6 16S ribosomal RNA gene Genome sequencing and assembly.</title>
        <authorList>
            <person name="Park S."/>
        </authorList>
    </citation>
    <scope>NUCLEOTIDE SEQUENCE [LARGE SCALE GENOMIC DNA]</scope>
    <source>
        <strain evidence="16 17">DGU6</strain>
    </source>
</reference>